<dbReference type="InterPro" id="IPR047676">
    <property type="entry name" value="FxLYD_dom"/>
</dbReference>
<sequence>MWRTTSLIAVLALGATGVACGGDGGGLPAQGRFCDLLVEAESSGAVDLSDEAAAGEALEVLADLRDAAPGSVADDLDVIIEGLEALTSGDLDRLADEDFIRDVEDASADLERYARDECGIDIGGDATDDTAATADTADTSAADDTGEPVPVDAAVPLAVTAQGVAFFPSYDEPQGTWAAVVTNPDDALVAEYVTVQATFRDAGGAVVGTDTGYLSEIGPGERRAVATDYADLPETAVTVEVVTSVDSYRTADAPGPGLSFGPSTVRRDDDGRLTILGEITNSTDTTIGGPTVTAVFRSPDGTVVGGTQGYPSFVPAQGSVGVELSTSLVLPVDTTVELFADWSSSGSGDDADATPVTVTDQGFSTSGDASSSSGTWGALVTNPNGDLTASYVQVIATFRDATGTVVGVESSSIGAIPAGGTGAFGSDYLYDLPPSASTMDVVAWTGSWNDAPVVGALTVSGVTVVPQDYGGVEVIGELTSTFAAAGDGVGVVAVFRDADGVLVGAGAGYVDIVPAGGSTGFSIISVFTYPGPVSAEVYPDPGNLLGG</sequence>
<protein>
    <submittedName>
        <fullName evidence="2">Unannotated protein</fullName>
    </submittedName>
</protein>
<organism evidence="2">
    <name type="scientific">freshwater metagenome</name>
    <dbReference type="NCBI Taxonomy" id="449393"/>
    <lineage>
        <taxon>unclassified sequences</taxon>
        <taxon>metagenomes</taxon>
        <taxon>ecological metagenomes</taxon>
    </lineage>
</organism>
<proteinExistence type="predicted"/>
<accession>A0A6J6EDZ8</accession>
<evidence type="ECO:0000256" key="1">
    <source>
        <dbReference type="SAM" id="MobiDB-lite"/>
    </source>
</evidence>
<reference evidence="2" key="1">
    <citation type="submission" date="2020-05" db="EMBL/GenBank/DDBJ databases">
        <authorList>
            <person name="Chiriac C."/>
            <person name="Salcher M."/>
            <person name="Ghai R."/>
            <person name="Kavagutti S V."/>
        </authorList>
    </citation>
    <scope>NUCLEOTIDE SEQUENCE</scope>
</reference>
<dbReference type="PROSITE" id="PS51257">
    <property type="entry name" value="PROKAR_LIPOPROTEIN"/>
    <property type="match status" value="1"/>
</dbReference>
<dbReference type="AlphaFoldDB" id="A0A6J6EDZ8"/>
<name>A0A6J6EDZ8_9ZZZZ</name>
<gene>
    <name evidence="2" type="ORF">UFOPK1493_02608</name>
</gene>
<dbReference type="NCBIfam" id="NF038353">
    <property type="entry name" value="FxLYD_dom"/>
    <property type="match status" value="1"/>
</dbReference>
<feature type="region of interest" description="Disordered" evidence="1">
    <location>
        <begin position="344"/>
        <end position="374"/>
    </location>
</feature>
<dbReference type="EMBL" id="CAEZSR010000113">
    <property type="protein sequence ID" value="CAB4574387.1"/>
    <property type="molecule type" value="Genomic_DNA"/>
</dbReference>
<evidence type="ECO:0000313" key="2">
    <source>
        <dbReference type="EMBL" id="CAB4574387.1"/>
    </source>
</evidence>